<dbReference type="PRINTS" id="PR00033">
    <property type="entry name" value="HTHASNC"/>
</dbReference>
<dbReference type="Gene3D" id="1.10.10.10">
    <property type="entry name" value="Winged helix-like DNA-binding domain superfamily/Winged helix DNA-binding domain"/>
    <property type="match status" value="2"/>
</dbReference>
<dbReference type="InterPro" id="IPR036390">
    <property type="entry name" value="WH_DNA-bd_sf"/>
</dbReference>
<dbReference type="AlphaFoldDB" id="A0A1H6EWZ7"/>
<evidence type="ECO:0000313" key="6">
    <source>
        <dbReference type="Proteomes" id="UP000236732"/>
    </source>
</evidence>
<evidence type="ECO:0000256" key="1">
    <source>
        <dbReference type="ARBA" id="ARBA00023015"/>
    </source>
</evidence>
<dbReference type="PANTHER" id="PTHR30154:SF34">
    <property type="entry name" value="TRANSCRIPTIONAL REGULATOR AZLB"/>
    <property type="match status" value="1"/>
</dbReference>
<name>A0A1H6EWZ7_9ACTN</name>
<protein>
    <submittedName>
        <fullName evidence="5">DNA-binding transcriptional regulator, Lrp family</fullName>
    </submittedName>
</protein>
<dbReference type="PROSITE" id="PS50956">
    <property type="entry name" value="HTH_ASNC_2"/>
    <property type="match status" value="1"/>
</dbReference>
<proteinExistence type="predicted"/>
<evidence type="ECO:0000313" key="5">
    <source>
        <dbReference type="EMBL" id="SEH01516.1"/>
    </source>
</evidence>
<keyword evidence="3" id="KW-0804">Transcription</keyword>
<dbReference type="GO" id="GO:0043200">
    <property type="term" value="P:response to amino acid"/>
    <property type="evidence" value="ECO:0007669"/>
    <property type="project" value="TreeGrafter"/>
</dbReference>
<dbReference type="EMBL" id="FNVT01000020">
    <property type="protein sequence ID" value="SEH01516.1"/>
    <property type="molecule type" value="Genomic_DNA"/>
</dbReference>
<dbReference type="PANTHER" id="PTHR30154">
    <property type="entry name" value="LEUCINE-RESPONSIVE REGULATORY PROTEIN"/>
    <property type="match status" value="1"/>
</dbReference>
<dbReference type="InterPro" id="IPR011008">
    <property type="entry name" value="Dimeric_a/b-barrel"/>
</dbReference>
<dbReference type="Proteomes" id="UP000236732">
    <property type="component" value="Unassembled WGS sequence"/>
</dbReference>
<gene>
    <name evidence="5" type="ORF">SAMN05444920_120220</name>
</gene>
<dbReference type="SUPFAM" id="SSF54909">
    <property type="entry name" value="Dimeric alpha+beta barrel"/>
    <property type="match status" value="2"/>
</dbReference>
<reference evidence="5 6" key="1">
    <citation type="submission" date="2016-10" db="EMBL/GenBank/DDBJ databases">
        <authorList>
            <person name="de Groot N.N."/>
        </authorList>
    </citation>
    <scope>NUCLEOTIDE SEQUENCE [LARGE SCALE GENOMIC DNA]</scope>
    <source>
        <strain evidence="5 6">CGMCC 4.7037</strain>
    </source>
</reference>
<keyword evidence="1" id="KW-0805">Transcription regulation</keyword>
<evidence type="ECO:0000259" key="4">
    <source>
        <dbReference type="PROSITE" id="PS50956"/>
    </source>
</evidence>
<evidence type="ECO:0000256" key="3">
    <source>
        <dbReference type="ARBA" id="ARBA00023163"/>
    </source>
</evidence>
<dbReference type="GO" id="GO:0043565">
    <property type="term" value="F:sequence-specific DNA binding"/>
    <property type="evidence" value="ECO:0007669"/>
    <property type="project" value="InterPro"/>
</dbReference>
<organism evidence="5 6">
    <name type="scientific">Nonomuraea solani</name>
    <dbReference type="NCBI Taxonomy" id="1144553"/>
    <lineage>
        <taxon>Bacteria</taxon>
        <taxon>Bacillati</taxon>
        <taxon>Actinomycetota</taxon>
        <taxon>Actinomycetes</taxon>
        <taxon>Streptosporangiales</taxon>
        <taxon>Streptosporangiaceae</taxon>
        <taxon>Nonomuraea</taxon>
    </lineage>
</organism>
<feature type="domain" description="HTH asnC-type" evidence="4">
    <location>
        <begin position="186"/>
        <end position="246"/>
    </location>
</feature>
<sequence length="360" mass="38390">MGGMQEVVQIDELDRAIVAALQLNGRAPWSVVARIVGASESTVVRRATLLGDSGLLRVIGVVDVLRCGLGVPVLSRLRCRPGTSYDVAGRVAALPQARFVAVVSGSADVVAEFVVPTHADIGRVMVSGVPGGDRVGESETHAVMRTFVSNHDWNPGVLDEPATTELRDSAEPPFEDRFRQGPPERLDELELAIVHALGEDGRMSYKALAGAVGASESTAKRRVESLVRRGCLRFRTLAEPEVLGFAVEFMLWLEVEPGLLERAGQQLAAHPATRYLSATTGRFNLAGQVALHHYGDLYPYLTGDVGSLPGLRTADVTLQLTTLKRAWVPTPAVGGGSASDVVGSLMATDPRGARQQMGEK</sequence>
<dbReference type="SUPFAM" id="SSF46785">
    <property type="entry name" value="Winged helix' DNA-binding domain"/>
    <property type="match status" value="2"/>
</dbReference>
<dbReference type="InterPro" id="IPR000485">
    <property type="entry name" value="AsnC-type_HTH_dom"/>
</dbReference>
<dbReference type="Pfam" id="PF13404">
    <property type="entry name" value="HTH_AsnC-type"/>
    <property type="match status" value="2"/>
</dbReference>
<dbReference type="SMART" id="SM00344">
    <property type="entry name" value="HTH_ASNC"/>
    <property type="match status" value="2"/>
</dbReference>
<dbReference type="Gene3D" id="3.30.70.920">
    <property type="match status" value="2"/>
</dbReference>
<dbReference type="GO" id="GO:0005829">
    <property type="term" value="C:cytosol"/>
    <property type="evidence" value="ECO:0007669"/>
    <property type="project" value="TreeGrafter"/>
</dbReference>
<keyword evidence="6" id="KW-1185">Reference proteome</keyword>
<dbReference type="InterPro" id="IPR019888">
    <property type="entry name" value="Tscrpt_reg_AsnC-like"/>
</dbReference>
<dbReference type="InterPro" id="IPR036388">
    <property type="entry name" value="WH-like_DNA-bd_sf"/>
</dbReference>
<accession>A0A1H6EWZ7</accession>
<keyword evidence="2 5" id="KW-0238">DNA-binding</keyword>
<evidence type="ECO:0000256" key="2">
    <source>
        <dbReference type="ARBA" id="ARBA00023125"/>
    </source>
</evidence>